<dbReference type="Proteomes" id="UP001148018">
    <property type="component" value="Unassembled WGS sequence"/>
</dbReference>
<comment type="caution">
    <text evidence="5">The sequence shown here is derived from an EMBL/GenBank/DDBJ whole genome shotgun (WGS) entry which is preliminary data.</text>
</comment>
<evidence type="ECO:0000313" key="6">
    <source>
        <dbReference type="Proteomes" id="UP001148018"/>
    </source>
</evidence>
<dbReference type="Pfam" id="PF02244">
    <property type="entry name" value="Propep_M14"/>
    <property type="match status" value="1"/>
</dbReference>
<keyword evidence="2" id="KW-0862">Zinc</keyword>
<protein>
    <recommendedName>
        <fullName evidence="4">Carboxypeptidase activation peptide domain-containing protein</fullName>
    </recommendedName>
</protein>
<dbReference type="AlphaFoldDB" id="A0A9Q0I2I6"/>
<proteinExistence type="predicted"/>
<feature type="region of interest" description="Disordered" evidence="3">
    <location>
        <begin position="50"/>
        <end position="88"/>
    </location>
</feature>
<organism evidence="5 6">
    <name type="scientific">Muraenolepis orangiensis</name>
    <name type="common">Patagonian moray cod</name>
    <dbReference type="NCBI Taxonomy" id="630683"/>
    <lineage>
        <taxon>Eukaryota</taxon>
        <taxon>Metazoa</taxon>
        <taxon>Chordata</taxon>
        <taxon>Craniata</taxon>
        <taxon>Vertebrata</taxon>
        <taxon>Euteleostomi</taxon>
        <taxon>Actinopterygii</taxon>
        <taxon>Neopterygii</taxon>
        <taxon>Teleostei</taxon>
        <taxon>Neoteleostei</taxon>
        <taxon>Acanthomorphata</taxon>
        <taxon>Zeiogadaria</taxon>
        <taxon>Gadariae</taxon>
        <taxon>Gadiformes</taxon>
        <taxon>Muraenolepidoidei</taxon>
        <taxon>Muraenolepididae</taxon>
        <taxon>Muraenolepis</taxon>
    </lineage>
</organism>
<evidence type="ECO:0000256" key="3">
    <source>
        <dbReference type="SAM" id="MobiDB-lite"/>
    </source>
</evidence>
<dbReference type="Gene3D" id="3.30.70.340">
    <property type="entry name" value="Metallocarboxypeptidase-like"/>
    <property type="match status" value="1"/>
</dbReference>
<dbReference type="FunFam" id="3.30.70.340:FF:000001">
    <property type="entry name" value="Carboxypeptidase A5"/>
    <property type="match status" value="1"/>
</dbReference>
<keyword evidence="1" id="KW-0479">Metal-binding</keyword>
<evidence type="ECO:0000256" key="2">
    <source>
        <dbReference type="ARBA" id="ARBA00022833"/>
    </source>
</evidence>
<keyword evidence="6" id="KW-1185">Reference proteome</keyword>
<name>A0A9Q0I2I6_9TELE</name>
<feature type="compositionally biased region" description="Basic and acidic residues" evidence="3">
    <location>
        <begin position="62"/>
        <end position="88"/>
    </location>
</feature>
<dbReference type="GO" id="GO:0046872">
    <property type="term" value="F:metal ion binding"/>
    <property type="evidence" value="ECO:0007669"/>
    <property type="project" value="UniProtKB-KW"/>
</dbReference>
<dbReference type="EMBL" id="JANIIK010003364">
    <property type="protein sequence ID" value="KAJ3581201.1"/>
    <property type="molecule type" value="Genomic_DNA"/>
</dbReference>
<evidence type="ECO:0000259" key="4">
    <source>
        <dbReference type="Pfam" id="PF02244"/>
    </source>
</evidence>
<feature type="domain" description="Carboxypeptidase activation peptide" evidence="4">
    <location>
        <begin position="2"/>
        <end position="51"/>
    </location>
</feature>
<dbReference type="InterPro" id="IPR036990">
    <property type="entry name" value="M14A-like_propep"/>
</dbReference>
<evidence type="ECO:0000256" key="1">
    <source>
        <dbReference type="ARBA" id="ARBA00022723"/>
    </source>
</evidence>
<accession>A0A9Q0I2I6</accession>
<dbReference type="SUPFAM" id="SSF54897">
    <property type="entry name" value="Protease propeptides/inhibitors"/>
    <property type="match status" value="1"/>
</dbReference>
<dbReference type="OrthoDB" id="3626597at2759"/>
<dbReference type="InterPro" id="IPR003146">
    <property type="entry name" value="M14A_act_pep"/>
</dbReference>
<reference evidence="5" key="1">
    <citation type="submission" date="2022-07" db="EMBL/GenBank/DDBJ databases">
        <title>Chromosome-level genome of Muraenolepis orangiensis.</title>
        <authorList>
            <person name="Kim J."/>
        </authorList>
    </citation>
    <scope>NUCLEOTIDE SEQUENCE</scope>
    <source>
        <strain evidence="5">KU_S4_2022</strain>
        <tissue evidence="5">Muscle</tissue>
    </source>
</reference>
<gene>
    <name evidence="5" type="ORF">NHX12_016925</name>
</gene>
<sequence>MDFWTGASEVSVPVDIRVPVLSLSAVKDHLEDNQMDYSVMIEDLQVVLDEEEEEMDSAARAAEPRNTDSFDYSRYHSIEEARDPTPGS</sequence>
<evidence type="ECO:0000313" key="5">
    <source>
        <dbReference type="EMBL" id="KAJ3581201.1"/>
    </source>
</evidence>